<evidence type="ECO:0000313" key="2">
    <source>
        <dbReference type="Proteomes" id="UP000886786"/>
    </source>
</evidence>
<gene>
    <name evidence="1" type="ORF">IAB27_05665</name>
</gene>
<proteinExistence type="predicted"/>
<evidence type="ECO:0000313" key="1">
    <source>
        <dbReference type="EMBL" id="HIQ91090.1"/>
    </source>
</evidence>
<protein>
    <submittedName>
        <fullName evidence="1">Uncharacterized protein</fullName>
    </submittedName>
</protein>
<comment type="caution">
    <text evidence="1">The sequence shown here is derived from an EMBL/GenBank/DDBJ whole genome shotgun (WGS) entry which is preliminary data.</text>
</comment>
<sequence>MFKIEDRIKELNDNIVLTAYELVIPVYFSDGFAVKEWFSRTKARLIKRDDNSSRFVYFVLNNRRKIAFELKKQEMLRFVLYGKFPTSNDKKARFYDGSLMGNWFRKNRDKLIELSIKGDEEASLLLKIYNKPKRKSIKYRKYLTFDEKVLELYKLLIANDDVFDRKSKYKFSDGVDVKFWVSKVKDKLLALNTSEFKYILERIPHFLSFENKLKEFLIYISENRKFPSTEDFSDGVRMNNWFYNNRERIYLLSENDEVARLIVDVILSFKPNYFAYLDDKDKGGVKYGNK</sequence>
<organism evidence="1 2">
    <name type="scientific">Candidatus Coprosoma intestinipullorum</name>
    <dbReference type="NCBI Taxonomy" id="2840752"/>
    <lineage>
        <taxon>Bacteria</taxon>
        <taxon>Bacillati</taxon>
        <taxon>Bacillota</taxon>
        <taxon>Bacillota incertae sedis</taxon>
        <taxon>Candidatus Coprosoma</taxon>
    </lineage>
</organism>
<reference evidence="1" key="1">
    <citation type="submission" date="2020-10" db="EMBL/GenBank/DDBJ databases">
        <authorList>
            <person name="Gilroy R."/>
        </authorList>
    </citation>
    <scope>NUCLEOTIDE SEQUENCE</scope>
    <source>
        <strain evidence="1">CHK147-3167</strain>
    </source>
</reference>
<name>A0A9D0ZTH8_9FIRM</name>
<dbReference type="AlphaFoldDB" id="A0A9D0ZTH8"/>
<accession>A0A9D0ZTH8</accession>
<dbReference type="Proteomes" id="UP000886786">
    <property type="component" value="Unassembled WGS sequence"/>
</dbReference>
<reference evidence="1" key="2">
    <citation type="journal article" date="2021" name="PeerJ">
        <title>Extensive microbial diversity within the chicken gut microbiome revealed by metagenomics and culture.</title>
        <authorList>
            <person name="Gilroy R."/>
            <person name="Ravi A."/>
            <person name="Getino M."/>
            <person name="Pursley I."/>
            <person name="Horton D.L."/>
            <person name="Alikhan N.F."/>
            <person name="Baker D."/>
            <person name="Gharbi K."/>
            <person name="Hall N."/>
            <person name="Watson M."/>
            <person name="Adriaenssens E.M."/>
            <person name="Foster-Nyarko E."/>
            <person name="Jarju S."/>
            <person name="Secka A."/>
            <person name="Antonio M."/>
            <person name="Oren A."/>
            <person name="Chaudhuri R.R."/>
            <person name="La Ragione R."/>
            <person name="Hildebrand F."/>
            <person name="Pallen M.J."/>
        </authorList>
    </citation>
    <scope>NUCLEOTIDE SEQUENCE</scope>
    <source>
        <strain evidence="1">CHK147-3167</strain>
    </source>
</reference>
<dbReference type="EMBL" id="DVFV01000098">
    <property type="protein sequence ID" value="HIQ91090.1"/>
    <property type="molecule type" value="Genomic_DNA"/>
</dbReference>